<evidence type="ECO:0000256" key="1">
    <source>
        <dbReference type="SAM" id="MobiDB-lite"/>
    </source>
</evidence>
<feature type="compositionally biased region" description="Polar residues" evidence="1">
    <location>
        <begin position="248"/>
        <end position="261"/>
    </location>
</feature>
<feature type="compositionally biased region" description="Polar residues" evidence="1">
    <location>
        <begin position="680"/>
        <end position="694"/>
    </location>
</feature>
<keyword evidence="3" id="KW-0732">Signal</keyword>
<gene>
    <name evidence="5" type="primary">LOC108668590</name>
</gene>
<feature type="region of interest" description="Disordered" evidence="1">
    <location>
        <begin position="675"/>
        <end position="945"/>
    </location>
</feature>
<feature type="compositionally biased region" description="Low complexity" evidence="1">
    <location>
        <begin position="263"/>
        <end position="274"/>
    </location>
</feature>
<dbReference type="CTD" id="32154"/>
<feature type="chain" id="PRO_5034488745" evidence="3">
    <location>
        <begin position="22"/>
        <end position="945"/>
    </location>
</feature>
<dbReference type="OMA" id="RNYPSDR"/>
<feature type="region of interest" description="Disordered" evidence="1">
    <location>
        <begin position="406"/>
        <end position="427"/>
    </location>
</feature>
<proteinExistence type="predicted"/>
<feature type="compositionally biased region" description="Polar residues" evidence="1">
    <location>
        <begin position="890"/>
        <end position="900"/>
    </location>
</feature>
<feature type="compositionally biased region" description="Polar residues" evidence="1">
    <location>
        <begin position="866"/>
        <end position="876"/>
    </location>
</feature>
<accession>A0A8B7NCK3</accession>
<keyword evidence="4" id="KW-1185">Reference proteome</keyword>
<feature type="signal peptide" evidence="3">
    <location>
        <begin position="1"/>
        <end position="21"/>
    </location>
</feature>
<reference evidence="5" key="1">
    <citation type="submission" date="2025-08" db="UniProtKB">
        <authorList>
            <consortium name="RefSeq"/>
        </authorList>
    </citation>
    <scope>IDENTIFICATION</scope>
    <source>
        <tissue evidence="5">Whole organism</tissue>
    </source>
</reference>
<feature type="compositionally biased region" description="Basic and acidic residues" evidence="1">
    <location>
        <begin position="794"/>
        <end position="808"/>
    </location>
</feature>
<evidence type="ECO:0000313" key="5">
    <source>
        <dbReference type="RefSeq" id="XP_018011320.1"/>
    </source>
</evidence>
<sequence length="945" mass="106420">MTRALLLQGAAVLLLLAAVQGQYIGEEEQDVMQRTAHVDGLNRNLDEIGPAIYTNKTTTYLNCAAGSMFVDIEFKDPFFGIIYPNGSRQSACFTHGSGEKKYHLELPLKGCGTTRIERRVFLNNIIVRFHKEFELKGDEVKTIICRYPSPEVLLPPIPAPIILPEATISPAPKHVGEIEILLIICGILFLALLLVGMACSYTCLKKRNIRLVRRRPLSLGPPSTLSKMSGSILIEGLKIPRATVTSTSGSDTALVSQSETLPSDYPSESPSSGSEVEEGDVHSLERVSVREEIQAFENTAFEIEDRLSSVYSDGMIQSDAEMVAAHQMVRPPQPTFMVRVKRPATPPKTPEPDYPIQLANSQSLTTIFERDESFRAESLPGSEHALMLSEAGDLEPPALLHPPVKYSQVSKRSQHIPQPPPPPPSDYNIQRIENVETIVKETTDVVEMEQRTARRLHAPRPISEPELDYASEVRSVTDVVEATAVMPRQPVRTMHTVDDRHLSTITETHVVEDVERHKRYVKQYHVRPKPPKWNVAIRHYQAPKYADEMESSGPEWEAYSEPGSDVFRRQLYQGADSDTERPEMLEHPPPPNWNVLLRVLQPPETQTAERCVLTDEDRDKWYQILHTESTLRTMLTRATVREDYERIRYDQRYEKLFEPQKWDVIIRILTPPMHVGPRGDTSSEAPSASDTESLPSRDGRKYRKHDLAGAIKKTSLPPVHEYSPDSHTRPAPSRSRRSSKSSLVSGADVRSITETEVNFARAETSSEASGPSGARSTADRSHSEITYAPGLMPGDRDYPDTDYDDRLSAKTARSLARSTSEFTEDWRHHEEPSDRYSESSGASGRHRQAERSVSEYMEEAPHFSDVATSPDASPQSGRRYYTQEHRYHQSSEQYQGPQGSRVQQNVVRVVQTQQGRTQYRTDRAVTSKEHAERSKLPSSQSRLLP</sequence>
<protein>
    <submittedName>
        <fullName evidence="5">Uncharacterized protein LOC108668590</fullName>
    </submittedName>
</protein>
<feature type="compositionally biased region" description="Basic and acidic residues" evidence="1">
    <location>
        <begin position="824"/>
        <end position="837"/>
    </location>
</feature>
<dbReference type="PANTHER" id="PTHR46560">
    <property type="entry name" value="CYPHER, ISOFORM B"/>
    <property type="match status" value="1"/>
</dbReference>
<feature type="region of interest" description="Disordered" evidence="1">
    <location>
        <begin position="248"/>
        <end position="282"/>
    </location>
</feature>
<dbReference type="RefSeq" id="XP_018011320.1">
    <property type="nucleotide sequence ID" value="XM_018155831.2"/>
</dbReference>
<dbReference type="AlphaFoldDB" id="A0A8B7NCK3"/>
<keyword evidence="2" id="KW-0472">Membrane</keyword>
<evidence type="ECO:0000313" key="4">
    <source>
        <dbReference type="Proteomes" id="UP000694843"/>
    </source>
</evidence>
<feature type="compositionally biased region" description="Polar residues" evidence="1">
    <location>
        <begin position="936"/>
        <end position="945"/>
    </location>
</feature>
<keyword evidence="2" id="KW-1133">Transmembrane helix</keyword>
<feature type="compositionally biased region" description="Basic and acidic residues" evidence="1">
    <location>
        <begin position="919"/>
        <end position="935"/>
    </location>
</feature>
<dbReference type="Proteomes" id="UP000694843">
    <property type="component" value="Unplaced"/>
</dbReference>
<evidence type="ECO:0000256" key="2">
    <source>
        <dbReference type="SAM" id="Phobius"/>
    </source>
</evidence>
<dbReference type="OrthoDB" id="10070678at2759"/>
<organism evidence="4 5">
    <name type="scientific">Hyalella azteca</name>
    <name type="common">Amphipod</name>
    <dbReference type="NCBI Taxonomy" id="294128"/>
    <lineage>
        <taxon>Eukaryota</taxon>
        <taxon>Metazoa</taxon>
        <taxon>Ecdysozoa</taxon>
        <taxon>Arthropoda</taxon>
        <taxon>Crustacea</taxon>
        <taxon>Multicrustacea</taxon>
        <taxon>Malacostraca</taxon>
        <taxon>Eumalacostraca</taxon>
        <taxon>Peracarida</taxon>
        <taxon>Amphipoda</taxon>
        <taxon>Senticaudata</taxon>
        <taxon>Talitrida</taxon>
        <taxon>Talitroidea</taxon>
        <taxon>Hyalellidae</taxon>
        <taxon>Hyalella</taxon>
    </lineage>
</organism>
<name>A0A8B7NCK3_HYAAZ</name>
<dbReference type="PANTHER" id="PTHR46560:SF11">
    <property type="entry name" value="GH09980P"/>
    <property type="match status" value="1"/>
</dbReference>
<evidence type="ECO:0000256" key="3">
    <source>
        <dbReference type="SAM" id="SignalP"/>
    </source>
</evidence>
<feature type="transmembrane region" description="Helical" evidence="2">
    <location>
        <begin position="180"/>
        <end position="204"/>
    </location>
</feature>
<dbReference type="KEGG" id="hazt:108668590"/>
<dbReference type="GeneID" id="108668590"/>
<keyword evidence="2" id="KW-0812">Transmembrane</keyword>
<feature type="compositionally biased region" description="Low complexity" evidence="1">
    <location>
        <begin position="901"/>
        <end position="918"/>
    </location>
</feature>